<dbReference type="PANTHER" id="PTHR14369:SF0">
    <property type="entry name" value="SURFEIT LOCUS PROTEIN 6"/>
    <property type="match status" value="1"/>
</dbReference>
<dbReference type="RefSeq" id="XP_064708712.1">
    <property type="nucleotide sequence ID" value="XM_064855123.1"/>
</dbReference>
<feature type="compositionally biased region" description="Polar residues" evidence="4">
    <location>
        <begin position="259"/>
        <end position="270"/>
    </location>
</feature>
<feature type="region of interest" description="Disordered" evidence="4">
    <location>
        <begin position="33"/>
        <end position="195"/>
    </location>
</feature>
<dbReference type="GeneID" id="89979744"/>
<dbReference type="PANTHER" id="PTHR14369">
    <property type="entry name" value="SURFEIT LOCUS PROTEIN 6"/>
    <property type="match status" value="1"/>
</dbReference>
<evidence type="ECO:0008006" key="9">
    <source>
        <dbReference type="Google" id="ProtNLM"/>
    </source>
</evidence>
<evidence type="ECO:0000313" key="8">
    <source>
        <dbReference type="Proteomes" id="UP001358417"/>
    </source>
</evidence>
<sequence length="529" mass="59349">MTDELEARLKSHARAFDSLLSLIPAKLYYGEDVSDQWQRKKQTPEQKRAAKMAKLDPDNWKSAKDVMDERAATVALKRKRDDGDESQDDNQDIGTSPHPENLEPPKAAQAAKIQKHKKQKLDTKMGKQAQPQPQQTETEEQRKERKALQRAAKRERKQEIKAKSKAKFERQQEKKKQKVERHDQAGPNLQEDDLKLKIPLDLAVVPAAKNTVPDDQVSTASSGTDHQEVFSPPQESATSSTSSILPIPDNTPKIIAAAETNSNALTSNPAAGTPRERLQAAIQQLRTDRKAGGTDGQAPKSRQELLDQRRRKEEERKVAKKEQKRREKEEEARRQEEEIARRFSPGGSGSLLASPRSPIVGDLASISSNNNSFSFGRIAFDDGTQVDPSISGFLDQHKAKGPKDTASALKAAQSKKSRLASLDETKRKEIEEKDMWLNAKRRAHGDHVRDDTSLLKKALKRQQGQKKKSEKEWTDRLAGVQKSQEIKQKKRNDNLSKRKDDKKSGGKGKKVKRPGFEGSFKGRTGGKKK</sequence>
<dbReference type="AlphaFoldDB" id="A0AAV9NK27"/>
<dbReference type="EMBL" id="JAVRRD010000006">
    <property type="protein sequence ID" value="KAK5057594.1"/>
    <property type="molecule type" value="Genomic_DNA"/>
</dbReference>
<accession>A0AAV9NK27</accession>
<proteinExistence type="inferred from homology"/>
<evidence type="ECO:0000256" key="3">
    <source>
        <dbReference type="ARBA" id="ARBA00023242"/>
    </source>
</evidence>
<feature type="compositionally biased region" description="Basic and acidic residues" evidence="4">
    <location>
        <begin position="156"/>
        <end position="184"/>
    </location>
</feature>
<comment type="similarity">
    <text evidence="2">Belongs to the SURF6 family.</text>
</comment>
<feature type="compositionally biased region" description="Basic and acidic residues" evidence="4">
    <location>
        <begin position="301"/>
        <end position="341"/>
    </location>
</feature>
<feature type="region of interest" description="Disordered" evidence="4">
    <location>
        <begin position="207"/>
        <end position="366"/>
    </location>
</feature>
<dbReference type="InterPro" id="IPR029190">
    <property type="entry name" value="Rrp14/SURF6_C"/>
</dbReference>
<dbReference type="InterPro" id="IPR029188">
    <property type="entry name" value="Rrp14_N"/>
</dbReference>
<feature type="domain" description="Ribosomal RNA-processing protein 14 N-terminal" evidence="6">
    <location>
        <begin position="8"/>
        <end position="58"/>
    </location>
</feature>
<comment type="subcellular location">
    <subcellularLocation>
        <location evidence="1">Nucleus</location>
    </subcellularLocation>
</comment>
<evidence type="ECO:0000313" key="7">
    <source>
        <dbReference type="EMBL" id="KAK5057594.1"/>
    </source>
</evidence>
<feature type="compositionally biased region" description="Low complexity" evidence="4">
    <location>
        <begin position="342"/>
        <end position="358"/>
    </location>
</feature>
<reference evidence="7 8" key="1">
    <citation type="submission" date="2023-08" db="EMBL/GenBank/DDBJ databases">
        <title>Black Yeasts Isolated from many extreme environments.</title>
        <authorList>
            <person name="Coleine C."/>
            <person name="Stajich J.E."/>
            <person name="Selbmann L."/>
        </authorList>
    </citation>
    <scope>NUCLEOTIDE SEQUENCE [LARGE SCALE GENOMIC DNA]</scope>
    <source>
        <strain evidence="7 8">CCFEE 5792</strain>
    </source>
</reference>
<feature type="region of interest" description="Disordered" evidence="4">
    <location>
        <begin position="391"/>
        <end position="529"/>
    </location>
</feature>
<feature type="compositionally biased region" description="Basic and acidic residues" evidence="4">
    <location>
        <begin position="484"/>
        <end position="504"/>
    </location>
</feature>
<comment type="caution">
    <text evidence="7">The sequence shown here is derived from an EMBL/GenBank/DDBJ whole genome shotgun (WGS) entry which is preliminary data.</text>
</comment>
<dbReference type="InterPro" id="IPR007019">
    <property type="entry name" value="SURF6"/>
</dbReference>
<evidence type="ECO:0000256" key="1">
    <source>
        <dbReference type="ARBA" id="ARBA00004123"/>
    </source>
</evidence>
<dbReference type="GO" id="GO:0003677">
    <property type="term" value="F:DNA binding"/>
    <property type="evidence" value="ECO:0007669"/>
    <property type="project" value="TreeGrafter"/>
</dbReference>
<evidence type="ECO:0000259" key="6">
    <source>
        <dbReference type="Pfam" id="PF15459"/>
    </source>
</evidence>
<dbReference type="Pfam" id="PF15459">
    <property type="entry name" value="RRP14"/>
    <property type="match status" value="1"/>
</dbReference>
<evidence type="ECO:0000256" key="2">
    <source>
        <dbReference type="ARBA" id="ARBA00005904"/>
    </source>
</evidence>
<dbReference type="Pfam" id="PF04935">
    <property type="entry name" value="SURF6"/>
    <property type="match status" value="1"/>
</dbReference>
<feature type="compositionally biased region" description="Basic and acidic residues" evidence="4">
    <location>
        <begin position="445"/>
        <end position="454"/>
    </location>
</feature>
<keyword evidence="8" id="KW-1185">Reference proteome</keyword>
<dbReference type="Proteomes" id="UP001358417">
    <property type="component" value="Unassembled WGS sequence"/>
</dbReference>
<feature type="compositionally biased region" description="Basic and acidic residues" evidence="4">
    <location>
        <begin position="421"/>
        <end position="435"/>
    </location>
</feature>
<feature type="domain" description="Ribosomal RNA-processing protein 14/surfeit locus protein 6 C-terminal" evidence="5">
    <location>
        <begin position="303"/>
        <end position="507"/>
    </location>
</feature>
<evidence type="ECO:0000256" key="4">
    <source>
        <dbReference type="SAM" id="MobiDB-lite"/>
    </source>
</evidence>
<gene>
    <name evidence="7" type="ORF">LTR84_011594</name>
</gene>
<feature type="compositionally biased region" description="Basic and acidic residues" evidence="4">
    <location>
        <begin position="42"/>
        <end position="71"/>
    </location>
</feature>
<dbReference type="GO" id="GO:0042273">
    <property type="term" value="P:ribosomal large subunit biogenesis"/>
    <property type="evidence" value="ECO:0007669"/>
    <property type="project" value="TreeGrafter"/>
</dbReference>
<organism evidence="7 8">
    <name type="scientific">Exophiala bonariae</name>
    <dbReference type="NCBI Taxonomy" id="1690606"/>
    <lineage>
        <taxon>Eukaryota</taxon>
        <taxon>Fungi</taxon>
        <taxon>Dikarya</taxon>
        <taxon>Ascomycota</taxon>
        <taxon>Pezizomycotina</taxon>
        <taxon>Eurotiomycetes</taxon>
        <taxon>Chaetothyriomycetidae</taxon>
        <taxon>Chaetothyriales</taxon>
        <taxon>Herpotrichiellaceae</taxon>
        <taxon>Exophiala</taxon>
    </lineage>
</organism>
<name>A0AAV9NK27_9EURO</name>
<protein>
    <recommendedName>
        <fullName evidence="9">Ribosomal RNA-processing protein 14/surfeit locus protein 6 C-terminal domain-containing protein</fullName>
    </recommendedName>
</protein>
<feature type="compositionally biased region" description="Basic residues" evidence="4">
    <location>
        <begin position="457"/>
        <end position="466"/>
    </location>
</feature>
<dbReference type="GO" id="GO:0005730">
    <property type="term" value="C:nucleolus"/>
    <property type="evidence" value="ECO:0007669"/>
    <property type="project" value="TreeGrafter"/>
</dbReference>
<keyword evidence="3" id="KW-0539">Nucleus</keyword>
<dbReference type="GO" id="GO:0042274">
    <property type="term" value="P:ribosomal small subunit biogenesis"/>
    <property type="evidence" value="ECO:0007669"/>
    <property type="project" value="TreeGrafter"/>
</dbReference>
<feature type="compositionally biased region" description="Polar residues" evidence="4">
    <location>
        <begin position="233"/>
        <end position="244"/>
    </location>
</feature>
<evidence type="ECO:0000259" key="5">
    <source>
        <dbReference type="Pfam" id="PF04935"/>
    </source>
</evidence>
<dbReference type="GO" id="GO:0003723">
    <property type="term" value="F:RNA binding"/>
    <property type="evidence" value="ECO:0007669"/>
    <property type="project" value="TreeGrafter"/>
</dbReference>